<reference evidence="2" key="1">
    <citation type="journal article" date="2022" name="Int. J. Mol. Sci.">
        <title>Draft Genome of Tanacetum Coccineum: Genomic Comparison of Closely Related Tanacetum-Family Plants.</title>
        <authorList>
            <person name="Yamashiro T."/>
            <person name="Shiraishi A."/>
            <person name="Nakayama K."/>
            <person name="Satake H."/>
        </authorList>
    </citation>
    <scope>NUCLEOTIDE SEQUENCE</scope>
</reference>
<accession>A0ABQ5CTI1</accession>
<feature type="compositionally biased region" description="Low complexity" evidence="1">
    <location>
        <begin position="411"/>
        <end position="430"/>
    </location>
</feature>
<organism evidence="2 3">
    <name type="scientific">Tanacetum coccineum</name>
    <dbReference type="NCBI Taxonomy" id="301880"/>
    <lineage>
        <taxon>Eukaryota</taxon>
        <taxon>Viridiplantae</taxon>
        <taxon>Streptophyta</taxon>
        <taxon>Embryophyta</taxon>
        <taxon>Tracheophyta</taxon>
        <taxon>Spermatophyta</taxon>
        <taxon>Magnoliopsida</taxon>
        <taxon>eudicotyledons</taxon>
        <taxon>Gunneridae</taxon>
        <taxon>Pentapetalae</taxon>
        <taxon>asterids</taxon>
        <taxon>campanulids</taxon>
        <taxon>Asterales</taxon>
        <taxon>Asteraceae</taxon>
        <taxon>Asteroideae</taxon>
        <taxon>Anthemideae</taxon>
        <taxon>Anthemidinae</taxon>
        <taxon>Tanacetum</taxon>
    </lineage>
</organism>
<evidence type="ECO:0000313" key="3">
    <source>
        <dbReference type="Proteomes" id="UP001151760"/>
    </source>
</evidence>
<keyword evidence="3" id="KW-1185">Reference proteome</keyword>
<evidence type="ECO:0000313" key="2">
    <source>
        <dbReference type="EMBL" id="GJT30386.1"/>
    </source>
</evidence>
<reference evidence="2" key="2">
    <citation type="submission" date="2022-01" db="EMBL/GenBank/DDBJ databases">
        <authorList>
            <person name="Yamashiro T."/>
            <person name="Shiraishi A."/>
            <person name="Satake H."/>
            <person name="Nakayama K."/>
        </authorList>
    </citation>
    <scope>NUCLEOTIDE SEQUENCE</scope>
</reference>
<feature type="region of interest" description="Disordered" evidence="1">
    <location>
        <begin position="1"/>
        <end position="20"/>
    </location>
</feature>
<gene>
    <name evidence="2" type="ORF">Tco_0910661</name>
</gene>
<dbReference type="Proteomes" id="UP001151760">
    <property type="component" value="Unassembled WGS sequence"/>
</dbReference>
<evidence type="ECO:0008006" key="4">
    <source>
        <dbReference type="Google" id="ProtNLM"/>
    </source>
</evidence>
<feature type="region of interest" description="Disordered" evidence="1">
    <location>
        <begin position="463"/>
        <end position="486"/>
    </location>
</feature>
<evidence type="ECO:0000256" key="1">
    <source>
        <dbReference type="SAM" id="MobiDB-lite"/>
    </source>
</evidence>
<proteinExistence type="predicted"/>
<feature type="compositionally biased region" description="Basic and acidic residues" evidence="1">
    <location>
        <begin position="1"/>
        <end position="16"/>
    </location>
</feature>
<name>A0ABQ5CTI1_9ASTR</name>
<feature type="compositionally biased region" description="Basic and acidic residues" evidence="1">
    <location>
        <begin position="470"/>
        <end position="486"/>
    </location>
</feature>
<comment type="caution">
    <text evidence="2">The sequence shown here is derived from an EMBL/GenBank/DDBJ whole genome shotgun (WGS) entry which is preliminary data.</text>
</comment>
<feature type="compositionally biased region" description="Gly residues" evidence="1">
    <location>
        <begin position="634"/>
        <end position="645"/>
    </location>
</feature>
<feature type="region of interest" description="Disordered" evidence="1">
    <location>
        <begin position="316"/>
        <end position="345"/>
    </location>
</feature>
<feature type="region of interest" description="Disordered" evidence="1">
    <location>
        <begin position="405"/>
        <end position="435"/>
    </location>
</feature>
<sequence>MKDRKVMEENIEKKCDSPPSLEKLSRVNPETVNNIHKSANKYDVLAEEMEMEEYEKPYQLQNYAGMESFCHKNYGAQYEIKIFLSGEVLQSKVQFTSNLFYRNSGIERRILWKELETQKNIVGNLPWLVLGDFNVTMDSSEHSSGGSFRTLDVTTRNFPISNLAVCVKCLAWKSLLDLGPVWGCDRLVSRAKVIENQVMAISVISVSSDSSGESVGTPARRVILFDSILITIPDTAPTISPPTTHTDTTMTPIEIPTILPTILPTVPPSLDHTPALPNITPASPDYSLAYDTEFDPYEDPSSDHILPLPAISPFLSLADDTTDSDTPDTPPSPTHGTPFTEITPFTHRSPVVPRRRVMILAPGQPIPYRRPYRYHLTGPLHMLTARKRVGTLPTHRLVVRNSVDHSLSNYSSPDDSARDSSSNSSSEASSPMTYVPTLSPVSGALSPVRADLIPSPKRVRDSDYLADVKVNPRESSKPSRSRGTDIRVDDHIKRIDKSYSEHEIDPMQAIIEACFDFADIIRSRGIDVRVVAETVARDEIRTDTIAEFKEDNRRLRWYHECLGSETLTDIPARLKMPNTRSGASTTHEEIKDLVSRRVAEEMEARKAAMNLEPLNENEDGQKGKNRGNRNGENRGNGNGGNGGDGIIEDIGKGKWRKLKWRKERKWKQKWESWHDFGGFHAARAGSRDARS</sequence>
<dbReference type="EMBL" id="BQNB010014621">
    <property type="protein sequence ID" value="GJT30386.1"/>
    <property type="molecule type" value="Genomic_DNA"/>
</dbReference>
<protein>
    <recommendedName>
        <fullName evidence="4">Endonuclease/exonuclease/phosphatase domain-containing protein</fullName>
    </recommendedName>
</protein>
<feature type="region of interest" description="Disordered" evidence="1">
    <location>
        <begin position="606"/>
        <end position="649"/>
    </location>
</feature>